<gene>
    <name evidence="2" type="ORF">HCT14_04405</name>
</gene>
<keyword evidence="3" id="KW-1185">Reference proteome</keyword>
<sequence length="287" mass="33399">MDVNAYYLYTLVMNPYLWMFLSALFTAVVFARITTPIKQNIYRYTFMRKKLWSIGLNAMLSVVLLVVGMIVFRKALVQGQMNLALYYAVIVIVAYLLIRFIPISGYVIVAFIFFSGYVSIMVRQQWTFVPATTFTNQPVMGFYYYPVTSGVEAVILHDAQLQVDRSALATQWRDVAPLANIYQSYASYPKGKVEFIISGYVMESRPEFFFFYPSRYFYPIEFMMHTTKSSVSKPPKFYTFLRFFHVITGFRDVQWSFNGSFVDSENRPLYLYPMPARASQIPLTAHL</sequence>
<dbReference type="EMBL" id="JAATLJ010000001">
    <property type="protein sequence ID" value="NIZ40749.1"/>
    <property type="molecule type" value="Genomic_DNA"/>
</dbReference>
<keyword evidence="1" id="KW-0812">Transmembrane</keyword>
<organism evidence="2 3">
    <name type="scientific">Entomospira entomophila</name>
    <dbReference type="NCBI Taxonomy" id="2719988"/>
    <lineage>
        <taxon>Bacteria</taxon>
        <taxon>Pseudomonadati</taxon>
        <taxon>Spirochaetota</taxon>
        <taxon>Spirochaetia</taxon>
        <taxon>Spirochaetales</taxon>
        <taxon>Spirochaetaceae</taxon>
        <taxon>Entomospira</taxon>
    </lineage>
</organism>
<feature type="transmembrane region" description="Helical" evidence="1">
    <location>
        <begin position="84"/>
        <end position="114"/>
    </location>
</feature>
<evidence type="ECO:0000313" key="3">
    <source>
        <dbReference type="Proteomes" id="UP000711995"/>
    </source>
</evidence>
<feature type="transmembrane region" description="Helical" evidence="1">
    <location>
        <begin position="6"/>
        <end position="30"/>
    </location>
</feature>
<reference evidence="2 3" key="1">
    <citation type="submission" date="2020-03" db="EMBL/GenBank/DDBJ databases">
        <title>Spirochaetal bacteria isolated from arthropods constitute a novel genus Entomospira genus novum within the order Spirochaetales.</title>
        <authorList>
            <person name="Grana-Miraglia L."/>
            <person name="Sikutova S."/>
            <person name="Fingerle V."/>
            <person name="Sing A."/>
            <person name="Castillo-Ramirez S."/>
            <person name="Margos G."/>
            <person name="Rudolf I."/>
        </authorList>
    </citation>
    <scope>NUCLEOTIDE SEQUENCE [LARGE SCALE GENOMIC DNA]</scope>
    <source>
        <strain evidence="2 3">BR193</strain>
    </source>
</reference>
<keyword evidence="1" id="KW-1133">Transmembrane helix</keyword>
<dbReference type="RefSeq" id="WP_167700332.1">
    <property type="nucleotide sequence ID" value="NZ_CP118174.1"/>
</dbReference>
<proteinExistence type="predicted"/>
<evidence type="ECO:0000256" key="1">
    <source>
        <dbReference type="SAM" id="Phobius"/>
    </source>
</evidence>
<protein>
    <submittedName>
        <fullName evidence="2">Uncharacterized protein</fullName>
    </submittedName>
</protein>
<feature type="transmembrane region" description="Helical" evidence="1">
    <location>
        <begin position="51"/>
        <end position="72"/>
    </location>
</feature>
<comment type="caution">
    <text evidence="2">The sequence shown here is derived from an EMBL/GenBank/DDBJ whole genome shotgun (WGS) entry which is preliminary data.</text>
</comment>
<accession>A0A968GD25</accession>
<dbReference type="Proteomes" id="UP000711995">
    <property type="component" value="Unassembled WGS sequence"/>
</dbReference>
<dbReference type="AlphaFoldDB" id="A0A968GD25"/>
<keyword evidence="1" id="KW-0472">Membrane</keyword>
<evidence type="ECO:0000313" key="2">
    <source>
        <dbReference type="EMBL" id="NIZ40749.1"/>
    </source>
</evidence>
<name>A0A968GD25_9SPIO</name>